<accession>A0A6J7EK88</accession>
<organism evidence="1">
    <name type="scientific">freshwater metagenome</name>
    <dbReference type="NCBI Taxonomy" id="449393"/>
    <lineage>
        <taxon>unclassified sequences</taxon>
        <taxon>metagenomes</taxon>
        <taxon>ecological metagenomes</taxon>
    </lineage>
</organism>
<protein>
    <submittedName>
        <fullName evidence="1">Unannotated protein</fullName>
    </submittedName>
</protein>
<dbReference type="EMBL" id="CAFBLU010000049">
    <property type="protein sequence ID" value="CAB4882571.1"/>
    <property type="molecule type" value="Genomic_DNA"/>
</dbReference>
<name>A0A6J7EK88_9ZZZZ</name>
<gene>
    <name evidence="1" type="ORF">UFOPK3444_01583</name>
</gene>
<reference evidence="1" key="1">
    <citation type="submission" date="2020-05" db="EMBL/GenBank/DDBJ databases">
        <authorList>
            <person name="Chiriac C."/>
            <person name="Salcher M."/>
            <person name="Ghai R."/>
            <person name="Kavagutti S V."/>
        </authorList>
    </citation>
    <scope>NUCLEOTIDE SEQUENCE</scope>
</reference>
<sequence>MSAELVRTAASAPGPLADEVVFLGGASIHLWITDSCC</sequence>
<dbReference type="AlphaFoldDB" id="A0A6J7EK88"/>
<evidence type="ECO:0000313" key="1">
    <source>
        <dbReference type="EMBL" id="CAB4882571.1"/>
    </source>
</evidence>
<proteinExistence type="predicted"/>